<keyword evidence="2" id="KW-1133">Transmembrane helix</keyword>
<feature type="transmembrane region" description="Helical" evidence="2">
    <location>
        <begin position="120"/>
        <end position="136"/>
    </location>
</feature>
<keyword evidence="4" id="KW-1185">Reference proteome</keyword>
<evidence type="ECO:0000256" key="2">
    <source>
        <dbReference type="SAM" id="Phobius"/>
    </source>
</evidence>
<reference evidence="3" key="1">
    <citation type="submission" date="2021-08" db="EMBL/GenBank/DDBJ databases">
        <title>WGS assembly of Ceratopteris richardii.</title>
        <authorList>
            <person name="Marchant D.B."/>
            <person name="Chen G."/>
            <person name="Jenkins J."/>
            <person name="Shu S."/>
            <person name="Leebens-Mack J."/>
            <person name="Grimwood J."/>
            <person name="Schmutz J."/>
            <person name="Soltis P."/>
            <person name="Soltis D."/>
            <person name="Chen Z.-H."/>
        </authorList>
    </citation>
    <scope>NUCLEOTIDE SEQUENCE</scope>
    <source>
        <strain evidence="3">Whitten #5841</strain>
        <tissue evidence="3">Leaf</tissue>
    </source>
</reference>
<keyword evidence="2" id="KW-0812">Transmembrane</keyword>
<dbReference type="Pfam" id="PF25114">
    <property type="entry name" value="AtTam38"/>
    <property type="match status" value="1"/>
</dbReference>
<feature type="transmembrane region" description="Helical" evidence="2">
    <location>
        <begin position="262"/>
        <end position="287"/>
    </location>
</feature>
<feature type="transmembrane region" description="Helical" evidence="2">
    <location>
        <begin position="214"/>
        <end position="247"/>
    </location>
</feature>
<feature type="compositionally biased region" description="Low complexity" evidence="1">
    <location>
        <begin position="61"/>
        <end position="71"/>
    </location>
</feature>
<evidence type="ECO:0000313" key="4">
    <source>
        <dbReference type="Proteomes" id="UP000825935"/>
    </source>
</evidence>
<feature type="compositionally biased region" description="Low complexity" evidence="1">
    <location>
        <begin position="40"/>
        <end position="52"/>
    </location>
</feature>
<feature type="region of interest" description="Disordered" evidence="1">
    <location>
        <begin position="40"/>
        <end position="90"/>
    </location>
</feature>
<dbReference type="OrthoDB" id="1930779at2759"/>
<dbReference type="AlphaFoldDB" id="A0A8T2SHE7"/>
<feature type="transmembrane region" description="Helical" evidence="2">
    <location>
        <begin position="148"/>
        <end position="168"/>
    </location>
</feature>
<feature type="transmembrane region" description="Helical" evidence="2">
    <location>
        <begin position="308"/>
        <end position="327"/>
    </location>
</feature>
<dbReference type="OMA" id="MPSRFRY"/>
<keyword evidence="2" id="KW-0472">Membrane</keyword>
<name>A0A8T2SHE7_CERRI</name>
<dbReference type="InterPro" id="IPR056894">
    <property type="entry name" value="AtTam38"/>
</dbReference>
<accession>A0A8T2SHE7</accession>
<feature type="transmembrane region" description="Helical" evidence="2">
    <location>
        <begin position="188"/>
        <end position="207"/>
    </location>
</feature>
<dbReference type="EMBL" id="CM035425">
    <property type="protein sequence ID" value="KAH7332520.1"/>
    <property type="molecule type" value="Genomic_DNA"/>
</dbReference>
<sequence>MACTQHHLFLGSGLQQRLLRQNVRYSSFCFDTRTISQRWRSSPFSSPSAVSSLNDKPDDASSSSTNPSLSPSRRRRRGQIPPEWEELSKPDPQPPNYLLLAAGFCLVYLTRQAVAEELVQWASILAIAGLSVMRFVQRLLTVVLVKALLLVKLPITWVLTLAGWSALFARNFYSVVVKTTSVWQTSKILLLLTLVMSIGEATNATAVSGQPWPFVIATAIGVGAVWGLLHHTILVLLLLLLMLYLFVVQKKDSVSAALPSTAVLIALAEPPLKAVAMILYLATAIYTHWRTPKEESSSPASDTRIVQPLFMVIAAVFVGLTAGSRYYTAWNTLWLAKG</sequence>
<proteinExistence type="predicted"/>
<gene>
    <name evidence="3" type="ORF">KP509_20G092300</name>
</gene>
<comment type="caution">
    <text evidence="3">The sequence shown here is derived from an EMBL/GenBank/DDBJ whole genome shotgun (WGS) entry which is preliminary data.</text>
</comment>
<evidence type="ECO:0000313" key="3">
    <source>
        <dbReference type="EMBL" id="KAH7332520.1"/>
    </source>
</evidence>
<dbReference type="Proteomes" id="UP000825935">
    <property type="component" value="Chromosome 20"/>
</dbReference>
<organism evidence="3 4">
    <name type="scientific">Ceratopteris richardii</name>
    <name type="common">Triangle waterfern</name>
    <dbReference type="NCBI Taxonomy" id="49495"/>
    <lineage>
        <taxon>Eukaryota</taxon>
        <taxon>Viridiplantae</taxon>
        <taxon>Streptophyta</taxon>
        <taxon>Embryophyta</taxon>
        <taxon>Tracheophyta</taxon>
        <taxon>Polypodiopsida</taxon>
        <taxon>Polypodiidae</taxon>
        <taxon>Polypodiales</taxon>
        <taxon>Pteridineae</taxon>
        <taxon>Pteridaceae</taxon>
        <taxon>Parkerioideae</taxon>
        <taxon>Ceratopteris</taxon>
    </lineage>
</organism>
<evidence type="ECO:0000256" key="1">
    <source>
        <dbReference type="SAM" id="MobiDB-lite"/>
    </source>
</evidence>
<protein>
    <submittedName>
        <fullName evidence="3">Uncharacterized protein</fullName>
    </submittedName>
</protein>